<dbReference type="Proteomes" id="UP001295469">
    <property type="component" value="Chromosome A06"/>
</dbReference>
<sequence length="59" mass="6660">MLTLGWMMESRASISTTWTISSLELELASIRLTWTVQSIKTRAYVQISTRISPREGPAC</sequence>
<gene>
    <name evidence="1" type="ORF">DARMORV10_A06P23880.1</name>
    <name evidence="2" type="ORF">DARMORV10_A06P26470.1</name>
    <name evidence="3" type="ORF">DARMORV10_A06P26530.1</name>
</gene>
<reference evidence="3" key="1">
    <citation type="submission" date="2021-01" db="EMBL/GenBank/DDBJ databases">
        <authorList>
            <consortium name="Genoscope - CEA"/>
            <person name="William W."/>
        </authorList>
    </citation>
    <scope>NUCLEOTIDE SEQUENCE</scope>
</reference>
<organism evidence="3">
    <name type="scientific">Brassica napus</name>
    <name type="common">Rape</name>
    <dbReference type="NCBI Taxonomy" id="3708"/>
    <lineage>
        <taxon>Eukaryota</taxon>
        <taxon>Viridiplantae</taxon>
        <taxon>Streptophyta</taxon>
        <taxon>Embryophyta</taxon>
        <taxon>Tracheophyta</taxon>
        <taxon>Spermatophyta</taxon>
        <taxon>Magnoliopsida</taxon>
        <taxon>eudicotyledons</taxon>
        <taxon>Gunneridae</taxon>
        <taxon>Pentapetalae</taxon>
        <taxon>rosids</taxon>
        <taxon>malvids</taxon>
        <taxon>Brassicales</taxon>
        <taxon>Brassicaceae</taxon>
        <taxon>Brassiceae</taxon>
        <taxon>Brassica</taxon>
    </lineage>
</organism>
<dbReference type="AlphaFoldDB" id="A0A816SEA6"/>
<accession>A0A816SEA6</accession>
<evidence type="ECO:0000313" key="2">
    <source>
        <dbReference type="EMBL" id="CAF2086848.1"/>
    </source>
</evidence>
<name>A0A816SEA6_BRANA</name>
<protein>
    <submittedName>
        <fullName evidence="3">(rape) hypothetical protein</fullName>
    </submittedName>
</protein>
<evidence type="ECO:0000313" key="3">
    <source>
        <dbReference type="EMBL" id="CAF2086857.1"/>
    </source>
</evidence>
<dbReference type="EMBL" id="HG994360">
    <property type="protein sequence ID" value="CAF2086848.1"/>
    <property type="molecule type" value="Genomic_DNA"/>
</dbReference>
<evidence type="ECO:0000313" key="1">
    <source>
        <dbReference type="EMBL" id="CAF2086270.1"/>
    </source>
</evidence>
<dbReference type="EMBL" id="HG994360">
    <property type="protein sequence ID" value="CAF2086270.1"/>
    <property type="molecule type" value="Genomic_DNA"/>
</dbReference>
<proteinExistence type="predicted"/>
<dbReference type="EMBL" id="HG994360">
    <property type="protein sequence ID" value="CAF2086857.1"/>
    <property type="molecule type" value="Genomic_DNA"/>
</dbReference>